<name>A0A318MSG7_9BIFI</name>
<sequence>MGASAEVLAGKARFLMDAGPVKLLSLIADKSKRFIVPVYQRPYSWDKEQCEQLWNDVLAIERLHESAHFMGSLVWIQEGTMGADGVTPALIIDGQQRITTVNLLLAALADYADSHQSQANELQFSCEELTREYLIDFSREGEGHYRLCLSQGDCDTYESIIHHLENSKVPITGKSRRLIDNFHWFSHQLKGMKDPNSVWSGLRSLEVVSISLTQGQDDPQAIFESMNSTGKDLSTADLVRNYVLMRQPLETQGMLYEDHWRRIEIALGVDVYDDVFDDFLYDWLAIINAPRPVPTRDVYRFFKDYVTNNGYDNHGQIVGLLDQMSKFAGYYSRITSSSVDDPEIDRLFDRIRALNMSVINPLLMTLLDDYQEGDDLFSRSDFVSMLKLLESYLFRRIACQMSNNGLNRFSLSVIARLRQIKEDGSPDYRQAFEAALLGGAGTSHRMPDDNEFRQTLLSRDFYPFSRCYYMLTTLENAYHPKNPIDFSSRNYTIEHILPQNALAHEQWRQMLGADCERVFAEHVNKLGNLTLTAYNSELSDGLFKQKRDRIVGGYQDEYLSISRELRGAETWNAESIEARTRRLADEALQVWSMPKIDRAIIDKYQADKQAKIPAKTVSLHMLGASGLLKPGDQLESLSRKYEASALITEEMMIRVSDGREFESPSSAASHVLKLAGASSSSINGWTFWGHGGISLDEFRSRYRVSQGDMESLDRSKVRAMFWDGFVDFCKARNDFMSAFGSAFARTDHTKYRLSFGSPVSGCNLAGLIGIRDGYATVEFLFHDPARYADFLEQKSQVESDLSGQEGDLGWDDKDVDKKSRHLTLTRRTDYKQDQWDDIYRWLADALLKMKSVSKYVR</sequence>
<dbReference type="InterPro" id="IPR025364">
    <property type="entry name" value="DUF4268"/>
</dbReference>
<feature type="domain" description="RAMA" evidence="4">
    <location>
        <begin position="607"/>
        <end position="705"/>
    </location>
</feature>
<feature type="domain" description="GmrSD restriction endonucleases C-terminal" evidence="2">
    <location>
        <begin position="446"/>
        <end position="585"/>
    </location>
</feature>
<dbReference type="EMBL" id="QGLK01000001">
    <property type="protein sequence ID" value="PXY89520.1"/>
    <property type="molecule type" value="Genomic_DNA"/>
</dbReference>
<organism evidence="5 6">
    <name type="scientific">Bifidobacterium asteroides</name>
    <dbReference type="NCBI Taxonomy" id="1684"/>
    <lineage>
        <taxon>Bacteria</taxon>
        <taxon>Bacillati</taxon>
        <taxon>Actinomycetota</taxon>
        <taxon>Actinomycetes</taxon>
        <taxon>Bifidobacteriales</taxon>
        <taxon>Bifidobacteriaceae</taxon>
        <taxon>Bifidobacterium</taxon>
    </lineage>
</organism>
<dbReference type="InterPro" id="IPR040843">
    <property type="entry name" value="RAMA"/>
</dbReference>
<dbReference type="InterPro" id="IPR011089">
    <property type="entry name" value="GmrSD_C"/>
</dbReference>
<evidence type="ECO:0008006" key="7">
    <source>
        <dbReference type="Google" id="ProtNLM"/>
    </source>
</evidence>
<dbReference type="PANTHER" id="PTHR35149:SF2">
    <property type="entry name" value="DUF262 DOMAIN-CONTAINING PROTEIN"/>
    <property type="match status" value="1"/>
</dbReference>
<evidence type="ECO:0000259" key="2">
    <source>
        <dbReference type="Pfam" id="PF07510"/>
    </source>
</evidence>
<dbReference type="Pfam" id="PF03235">
    <property type="entry name" value="GmrSD_N"/>
    <property type="match status" value="1"/>
</dbReference>
<protein>
    <recommendedName>
        <fullName evidence="7">DUF4268 domain-containing protein</fullName>
    </recommendedName>
</protein>
<comment type="caution">
    <text evidence="5">The sequence shown here is derived from an EMBL/GenBank/DDBJ whole genome shotgun (WGS) entry which is preliminary data.</text>
</comment>
<dbReference type="OrthoDB" id="9798761at2"/>
<evidence type="ECO:0000259" key="4">
    <source>
        <dbReference type="Pfam" id="PF18755"/>
    </source>
</evidence>
<gene>
    <name evidence="5" type="ORF">DKK74_01280</name>
</gene>
<evidence type="ECO:0000313" key="6">
    <source>
        <dbReference type="Proteomes" id="UP000248128"/>
    </source>
</evidence>
<dbReference type="Proteomes" id="UP000248128">
    <property type="component" value="Unassembled WGS sequence"/>
</dbReference>
<reference evidence="5 6" key="1">
    <citation type="submission" date="2018-05" db="EMBL/GenBank/DDBJ databases">
        <title>Reference genomes for bee gut microbiota database.</title>
        <authorList>
            <person name="Ellegaard K.M."/>
        </authorList>
    </citation>
    <scope>NUCLEOTIDE SEQUENCE [LARGE SCALE GENOMIC DNA]</scope>
    <source>
        <strain evidence="5 6">ESL0199</strain>
    </source>
</reference>
<accession>A0A318MSG7</accession>
<proteinExistence type="predicted"/>
<evidence type="ECO:0000313" key="5">
    <source>
        <dbReference type="EMBL" id="PXY89520.1"/>
    </source>
</evidence>
<feature type="domain" description="DUF4268" evidence="3">
    <location>
        <begin position="718"/>
        <end position="853"/>
    </location>
</feature>
<dbReference type="AlphaFoldDB" id="A0A318MSG7"/>
<evidence type="ECO:0000259" key="3">
    <source>
        <dbReference type="Pfam" id="PF14088"/>
    </source>
</evidence>
<evidence type="ECO:0000259" key="1">
    <source>
        <dbReference type="Pfam" id="PF03235"/>
    </source>
</evidence>
<feature type="domain" description="GmrSD restriction endonucleases N-terminal" evidence="1">
    <location>
        <begin position="27"/>
        <end position="243"/>
    </location>
</feature>
<dbReference type="PANTHER" id="PTHR35149">
    <property type="entry name" value="SLL5132 PROTEIN"/>
    <property type="match status" value="1"/>
</dbReference>
<dbReference type="Pfam" id="PF14088">
    <property type="entry name" value="DUF4268"/>
    <property type="match status" value="1"/>
</dbReference>
<dbReference type="Pfam" id="PF18755">
    <property type="entry name" value="RAMA"/>
    <property type="match status" value="1"/>
</dbReference>
<dbReference type="InterPro" id="IPR004919">
    <property type="entry name" value="GmrSD_N"/>
</dbReference>
<dbReference type="Pfam" id="PF07510">
    <property type="entry name" value="GmrSD_C"/>
    <property type="match status" value="1"/>
</dbReference>